<dbReference type="STRING" id="76947.GCA_002080435_03936"/>
<feature type="transmembrane region" description="Helical" evidence="1">
    <location>
        <begin position="13"/>
        <end position="33"/>
    </location>
</feature>
<dbReference type="OrthoDB" id="7596820at2"/>
<keyword evidence="3" id="KW-1185">Reference proteome</keyword>
<comment type="caution">
    <text evidence="2">The sequence shown here is derived from an EMBL/GenBank/DDBJ whole genome shotgun (WGS) entry which is preliminary data.</text>
</comment>
<keyword evidence="1" id="KW-0472">Membrane</keyword>
<evidence type="ECO:0000313" key="3">
    <source>
        <dbReference type="Proteomes" id="UP000024284"/>
    </source>
</evidence>
<evidence type="ECO:0000313" key="2">
    <source>
        <dbReference type="EMBL" id="KFG89929.1"/>
    </source>
</evidence>
<protein>
    <recommendedName>
        <fullName evidence="4">TIGR02588 family protein</fullName>
    </recommendedName>
</protein>
<dbReference type="AlphaFoldDB" id="A0A086P961"/>
<accession>A0A086P961</accession>
<dbReference type="EMBL" id="JFZA02000018">
    <property type="protein sequence ID" value="KFG89929.1"/>
    <property type="molecule type" value="Genomic_DNA"/>
</dbReference>
<organism evidence="2 3">
    <name type="scientific">Sphingobium herbicidovorans (strain ATCC 700291 / DSM 11019 / CCUG 56400 / KCTC 2939 / LMG 18315 / NBRC 16415 / MH)</name>
    <name type="common">Sphingomonas herbicidovorans</name>
    <dbReference type="NCBI Taxonomy" id="1219045"/>
    <lineage>
        <taxon>Bacteria</taxon>
        <taxon>Pseudomonadati</taxon>
        <taxon>Pseudomonadota</taxon>
        <taxon>Alphaproteobacteria</taxon>
        <taxon>Sphingomonadales</taxon>
        <taxon>Sphingomonadaceae</taxon>
        <taxon>Sphingobium</taxon>
    </lineage>
</organism>
<keyword evidence="1" id="KW-1133">Transmembrane helix</keyword>
<proteinExistence type="predicted"/>
<dbReference type="PATRIC" id="fig|1219045.3.peg.2265"/>
<dbReference type="Proteomes" id="UP000024284">
    <property type="component" value="Unassembled WGS sequence"/>
</dbReference>
<evidence type="ECO:0008006" key="4">
    <source>
        <dbReference type="Google" id="ProtNLM"/>
    </source>
</evidence>
<dbReference type="RefSeq" id="WP_037466025.1">
    <property type="nucleotide sequence ID" value="NZ_BCZD01000046.1"/>
</dbReference>
<sequence>MTNRSAALDRTPLLEWIAAGLGLLLLAGQLFVLGREALTAGPDQPPSITIRQQGVKAAVNGYVVTFEAINSAGGTAAALQVEGMLARPGHEPERSVATIDYVPGHGRAEGGLFFAHDPRGAMLTIRPTGYQSP</sequence>
<evidence type="ECO:0000256" key="1">
    <source>
        <dbReference type="SAM" id="Phobius"/>
    </source>
</evidence>
<dbReference type="eggNOG" id="COG1572">
    <property type="taxonomic scope" value="Bacteria"/>
</dbReference>
<gene>
    <name evidence="2" type="ORF">BV98_002225</name>
</gene>
<keyword evidence="1" id="KW-0812">Transmembrane</keyword>
<name>A0A086P961_SPHHM</name>
<reference evidence="2" key="1">
    <citation type="submission" date="2014-08" db="EMBL/GenBank/DDBJ databases">
        <title>Draft genome sequences of Sphingobium herbicidovorans.</title>
        <authorList>
            <person name="Gan H.M."/>
            <person name="Gan H.Y."/>
            <person name="Savka M.A."/>
        </authorList>
    </citation>
    <scope>NUCLEOTIDE SEQUENCE [LARGE SCALE GENOMIC DNA]</scope>
    <source>
        <strain evidence="2">NBRC 16415</strain>
    </source>
</reference>